<accession>A0ABQ5ZAA9</accession>
<name>A0ABQ5ZAA9_9HYPH</name>
<dbReference type="Proteomes" id="UP001156702">
    <property type="component" value="Unassembled WGS sequence"/>
</dbReference>
<evidence type="ECO:0000313" key="1">
    <source>
        <dbReference type="EMBL" id="GLR49720.1"/>
    </source>
</evidence>
<evidence type="ECO:0008006" key="3">
    <source>
        <dbReference type="Google" id="ProtNLM"/>
    </source>
</evidence>
<dbReference type="RefSeq" id="WP_244765889.1">
    <property type="nucleotide sequence ID" value="NZ_BSOP01000005.1"/>
</dbReference>
<dbReference type="EMBL" id="BSOP01000005">
    <property type="protein sequence ID" value="GLR49720.1"/>
    <property type="molecule type" value="Genomic_DNA"/>
</dbReference>
<reference evidence="2" key="1">
    <citation type="journal article" date="2019" name="Int. J. Syst. Evol. Microbiol.">
        <title>The Global Catalogue of Microorganisms (GCM) 10K type strain sequencing project: providing services to taxonomists for standard genome sequencing and annotation.</title>
        <authorList>
            <consortium name="The Broad Institute Genomics Platform"/>
            <consortium name="The Broad Institute Genome Sequencing Center for Infectious Disease"/>
            <person name="Wu L."/>
            <person name="Ma J."/>
        </authorList>
    </citation>
    <scope>NUCLEOTIDE SEQUENCE [LARGE SCALE GENOMIC DNA]</scope>
    <source>
        <strain evidence="2">NBRC 102122</strain>
    </source>
</reference>
<evidence type="ECO:0000313" key="2">
    <source>
        <dbReference type="Proteomes" id="UP001156702"/>
    </source>
</evidence>
<comment type="caution">
    <text evidence="1">The sequence shown here is derived from an EMBL/GenBank/DDBJ whole genome shotgun (WGS) entry which is preliminary data.</text>
</comment>
<keyword evidence="2" id="KW-1185">Reference proteome</keyword>
<sequence length="482" mass="51841">MASTKQPDQIYIGEQITHPEFGDGLIIDADGDKITVEFDRVGRKRILYSFLKWRAAHKPANDNHAVATLPAMHPDPFSPEAAGGLLEHIADWIADTAIVPVKELSLASAIALLAGVFGKYALGPTNSGVNVYMTTLLATAGGKGHPPKAIRSLSDKCGAMGAVTNGDPTSYAAIERILRKNSSTVITMDEFGITLQDVNAKHKNSVAAGIRKFLLAVYDQANSKFDGRVYASSETKKDDGPIVGPALTVLGMTTATTLYAGLSSDSVSDGFLNRFVFITAGRPEGEITPPKLGKDIKPPAVLVHALQNAITGFPKPSGGSKIQIPFQDGEDGEAYRRWGEIFIWQHHASWDETARNINGRAAENSLRLATIRAISRAPSDPVVTVEDVEWGWAIVHRSIHIINEGADRHMSASPAEALRKAILEVLRTDGPTPFSTLLRKKGVSGADLREVEGALGWLLQSGEITDLKFKPKPGPGSKFRCN</sequence>
<gene>
    <name evidence="1" type="ORF">GCM10007923_09250</name>
</gene>
<proteinExistence type="predicted"/>
<organism evidence="1 2">
    <name type="scientific">Shinella yambaruensis</name>
    <dbReference type="NCBI Taxonomy" id="415996"/>
    <lineage>
        <taxon>Bacteria</taxon>
        <taxon>Pseudomonadati</taxon>
        <taxon>Pseudomonadota</taxon>
        <taxon>Alphaproteobacteria</taxon>
        <taxon>Hyphomicrobiales</taxon>
        <taxon>Rhizobiaceae</taxon>
        <taxon>Shinella</taxon>
    </lineage>
</organism>
<protein>
    <recommendedName>
        <fullName evidence="3">DUF3987 domain-containing protein</fullName>
    </recommendedName>
</protein>